<comment type="caution">
    <text evidence="2">The sequence shown here is derived from an EMBL/GenBank/DDBJ whole genome shotgun (WGS) entry which is preliminary data.</text>
</comment>
<dbReference type="InterPro" id="IPR053151">
    <property type="entry name" value="RNase_H-like"/>
</dbReference>
<evidence type="ECO:0000313" key="3">
    <source>
        <dbReference type="Proteomes" id="UP000289738"/>
    </source>
</evidence>
<dbReference type="GO" id="GO:0004523">
    <property type="term" value="F:RNA-DNA hybrid ribonuclease activity"/>
    <property type="evidence" value="ECO:0007669"/>
    <property type="project" value="InterPro"/>
</dbReference>
<dbReference type="Pfam" id="PF13456">
    <property type="entry name" value="RVT_3"/>
    <property type="match status" value="1"/>
</dbReference>
<proteinExistence type="predicted"/>
<dbReference type="AlphaFoldDB" id="A0A444YRX1"/>
<keyword evidence="3" id="KW-1185">Reference proteome</keyword>
<dbReference type="Proteomes" id="UP000289738">
    <property type="component" value="Chromosome B06"/>
</dbReference>
<dbReference type="PANTHER" id="PTHR47723:SF19">
    <property type="entry name" value="POLYNUCLEOTIDYL TRANSFERASE, RIBONUCLEASE H-LIKE SUPERFAMILY PROTEIN"/>
    <property type="match status" value="1"/>
</dbReference>
<sequence>MAEEGLSEKNASHTKGHFSSNCPLPFLPQIHNLSASGVYPNGCDNAEGPGSKEILVILTLPHYDRFSALEFQALLQHGQLMSHHSISFRWSPSPLVFVKVNSDGTVFMEPQQSAFGTVIRNADGSWVKSCSGTCLHHRPLHAELLTIYCSLQLAWECGFRGVYCAEARNL</sequence>
<dbReference type="PANTHER" id="PTHR47723">
    <property type="entry name" value="OS05G0353850 PROTEIN"/>
    <property type="match status" value="1"/>
</dbReference>
<dbReference type="CDD" id="cd06222">
    <property type="entry name" value="RNase_H_like"/>
    <property type="match status" value="1"/>
</dbReference>
<reference evidence="2 3" key="1">
    <citation type="submission" date="2019-01" db="EMBL/GenBank/DDBJ databases">
        <title>Sequencing of cultivated peanut Arachis hypogaea provides insights into genome evolution and oil improvement.</title>
        <authorList>
            <person name="Chen X."/>
        </authorList>
    </citation>
    <scope>NUCLEOTIDE SEQUENCE [LARGE SCALE GENOMIC DNA]</scope>
    <source>
        <strain evidence="3">cv. Fuhuasheng</strain>
        <tissue evidence="2">Leaves</tissue>
    </source>
</reference>
<dbReference type="InterPro" id="IPR044730">
    <property type="entry name" value="RNase_H-like_dom_plant"/>
</dbReference>
<evidence type="ECO:0000313" key="2">
    <source>
        <dbReference type="EMBL" id="RYR04654.1"/>
    </source>
</evidence>
<protein>
    <recommendedName>
        <fullName evidence="1">RNase H type-1 domain-containing protein</fullName>
    </recommendedName>
</protein>
<organism evidence="2 3">
    <name type="scientific">Arachis hypogaea</name>
    <name type="common">Peanut</name>
    <dbReference type="NCBI Taxonomy" id="3818"/>
    <lineage>
        <taxon>Eukaryota</taxon>
        <taxon>Viridiplantae</taxon>
        <taxon>Streptophyta</taxon>
        <taxon>Embryophyta</taxon>
        <taxon>Tracheophyta</taxon>
        <taxon>Spermatophyta</taxon>
        <taxon>Magnoliopsida</taxon>
        <taxon>eudicotyledons</taxon>
        <taxon>Gunneridae</taxon>
        <taxon>Pentapetalae</taxon>
        <taxon>rosids</taxon>
        <taxon>fabids</taxon>
        <taxon>Fabales</taxon>
        <taxon>Fabaceae</taxon>
        <taxon>Papilionoideae</taxon>
        <taxon>50 kb inversion clade</taxon>
        <taxon>dalbergioids sensu lato</taxon>
        <taxon>Dalbergieae</taxon>
        <taxon>Pterocarpus clade</taxon>
        <taxon>Arachis</taxon>
    </lineage>
</organism>
<evidence type="ECO:0000259" key="1">
    <source>
        <dbReference type="Pfam" id="PF13456"/>
    </source>
</evidence>
<accession>A0A444YRX1</accession>
<dbReference type="InterPro" id="IPR002156">
    <property type="entry name" value="RNaseH_domain"/>
</dbReference>
<dbReference type="GO" id="GO:0003676">
    <property type="term" value="F:nucleic acid binding"/>
    <property type="evidence" value="ECO:0007669"/>
    <property type="project" value="InterPro"/>
</dbReference>
<dbReference type="EMBL" id="SDMP01000016">
    <property type="protein sequence ID" value="RYR04654.1"/>
    <property type="molecule type" value="Genomic_DNA"/>
</dbReference>
<name>A0A444YRX1_ARAHY</name>
<gene>
    <name evidence="2" type="ORF">Ahy_B06g084427</name>
</gene>
<feature type="domain" description="RNase H type-1" evidence="1">
    <location>
        <begin position="101"/>
        <end position="162"/>
    </location>
</feature>